<dbReference type="AlphaFoldDB" id="A0A1F8F4E5"/>
<dbReference type="SMART" id="SM01234">
    <property type="entry name" value="Haemolytic"/>
    <property type="match status" value="1"/>
</dbReference>
<comment type="caution">
    <text evidence="2">The sequence shown here is derived from an EMBL/GenBank/DDBJ whole genome shotgun (WGS) entry which is preliminary data.</text>
</comment>
<organism evidence="2 3">
    <name type="scientific">Candidatus Yanofskybacteria bacterium RIFCSPHIGHO2_02_FULL_39_10</name>
    <dbReference type="NCBI Taxonomy" id="1802674"/>
    <lineage>
        <taxon>Bacteria</taxon>
        <taxon>Candidatus Yanofskyibacteriota</taxon>
    </lineage>
</organism>
<dbReference type="HAMAP" id="MF_00386">
    <property type="entry name" value="UPF0161_YidD"/>
    <property type="match status" value="1"/>
</dbReference>
<proteinExistence type="inferred from homology"/>
<gene>
    <name evidence="2" type="ORF">A3C61_02095</name>
</gene>
<dbReference type="PANTHER" id="PTHR33383:SF1">
    <property type="entry name" value="MEMBRANE PROTEIN INSERTION EFFICIENCY FACTOR-RELATED"/>
    <property type="match status" value="1"/>
</dbReference>
<dbReference type="InterPro" id="IPR002696">
    <property type="entry name" value="Membr_insert_effic_factor_YidD"/>
</dbReference>
<dbReference type="NCBIfam" id="TIGR00278">
    <property type="entry name" value="membrane protein insertion efficiency factor YidD"/>
    <property type="match status" value="1"/>
</dbReference>
<dbReference type="Pfam" id="PF01809">
    <property type="entry name" value="YidD"/>
    <property type="match status" value="1"/>
</dbReference>
<sequence length="77" mass="8686">MKQILIYCIKFYQYLSRSIIQGGSIPLLVYSGCRFYPTCSDYTIGVISKYGIWKGLFKSVVRILKCNPLGKGGINNP</sequence>
<dbReference type="GO" id="GO:0005886">
    <property type="term" value="C:plasma membrane"/>
    <property type="evidence" value="ECO:0007669"/>
    <property type="project" value="UniProtKB-SubCell"/>
</dbReference>
<evidence type="ECO:0000313" key="3">
    <source>
        <dbReference type="Proteomes" id="UP000178908"/>
    </source>
</evidence>
<reference evidence="2 3" key="1">
    <citation type="journal article" date="2016" name="Nat. Commun.">
        <title>Thousands of microbial genomes shed light on interconnected biogeochemical processes in an aquifer system.</title>
        <authorList>
            <person name="Anantharaman K."/>
            <person name="Brown C.T."/>
            <person name="Hug L.A."/>
            <person name="Sharon I."/>
            <person name="Castelle C.J."/>
            <person name="Probst A.J."/>
            <person name="Thomas B.C."/>
            <person name="Singh A."/>
            <person name="Wilkins M.J."/>
            <person name="Karaoz U."/>
            <person name="Brodie E.L."/>
            <person name="Williams K.H."/>
            <person name="Hubbard S.S."/>
            <person name="Banfield J.F."/>
        </authorList>
    </citation>
    <scope>NUCLEOTIDE SEQUENCE [LARGE SCALE GENOMIC DNA]</scope>
</reference>
<comment type="function">
    <text evidence="1">Could be involved in insertion of integral membrane proteins into the membrane.</text>
</comment>
<evidence type="ECO:0000256" key="1">
    <source>
        <dbReference type="HAMAP-Rule" id="MF_00386"/>
    </source>
</evidence>
<comment type="subcellular location">
    <subcellularLocation>
        <location evidence="1">Cell membrane</location>
        <topology evidence="1">Peripheral membrane protein</topology>
        <orientation evidence="1">Cytoplasmic side</orientation>
    </subcellularLocation>
</comment>
<comment type="similarity">
    <text evidence="1">Belongs to the UPF0161 family.</text>
</comment>
<protein>
    <recommendedName>
        <fullName evidence="1">Putative membrane protein insertion efficiency factor</fullName>
    </recommendedName>
</protein>
<dbReference type="PANTHER" id="PTHR33383">
    <property type="entry name" value="MEMBRANE PROTEIN INSERTION EFFICIENCY FACTOR-RELATED"/>
    <property type="match status" value="1"/>
</dbReference>
<accession>A0A1F8F4E5</accession>
<dbReference type="EMBL" id="MGJO01000058">
    <property type="protein sequence ID" value="OGN08003.1"/>
    <property type="molecule type" value="Genomic_DNA"/>
</dbReference>
<keyword evidence="1" id="KW-1003">Cell membrane</keyword>
<dbReference type="Proteomes" id="UP000178908">
    <property type="component" value="Unassembled WGS sequence"/>
</dbReference>
<name>A0A1F8F4E5_9BACT</name>
<evidence type="ECO:0000313" key="2">
    <source>
        <dbReference type="EMBL" id="OGN08003.1"/>
    </source>
</evidence>
<keyword evidence="1" id="KW-0472">Membrane</keyword>